<dbReference type="Proteomes" id="UP000758603">
    <property type="component" value="Unassembled WGS sequence"/>
</dbReference>
<evidence type="ECO:0000313" key="2">
    <source>
        <dbReference type="EMBL" id="KAH6661127.1"/>
    </source>
</evidence>
<comment type="caution">
    <text evidence="2">The sequence shown here is derived from an EMBL/GenBank/DDBJ whole genome shotgun (WGS) entry which is preliminary data.</text>
</comment>
<protein>
    <recommendedName>
        <fullName evidence="4">Secreted protein</fullName>
    </recommendedName>
</protein>
<evidence type="ECO:0000256" key="1">
    <source>
        <dbReference type="SAM" id="SignalP"/>
    </source>
</evidence>
<proteinExistence type="predicted"/>
<dbReference type="RefSeq" id="XP_045965258.1">
    <property type="nucleotide sequence ID" value="XM_046109416.1"/>
</dbReference>
<keyword evidence="3" id="KW-1185">Reference proteome</keyword>
<dbReference type="GeneID" id="70138307"/>
<feature type="chain" id="PRO_5040472256" description="Secreted protein" evidence="1">
    <location>
        <begin position="23"/>
        <end position="83"/>
    </location>
</feature>
<keyword evidence="1" id="KW-0732">Signal</keyword>
<sequence length="83" mass="9116">MGAIFFLWTCSMAGMAGMACMAIPMPMQSLTPTILHQAETPCCDLINSTSPTTALPHLRLCKSIISKPLVERFHRVRHGNSRS</sequence>
<dbReference type="EMBL" id="JAGPXC010000001">
    <property type="protein sequence ID" value="KAH6661127.1"/>
    <property type="molecule type" value="Genomic_DNA"/>
</dbReference>
<evidence type="ECO:0008006" key="4">
    <source>
        <dbReference type="Google" id="ProtNLM"/>
    </source>
</evidence>
<evidence type="ECO:0000313" key="3">
    <source>
        <dbReference type="Proteomes" id="UP000758603"/>
    </source>
</evidence>
<name>A0A9P9A436_9PEZI</name>
<dbReference type="AlphaFoldDB" id="A0A9P9A436"/>
<organism evidence="2 3">
    <name type="scientific">Truncatella angustata</name>
    <dbReference type="NCBI Taxonomy" id="152316"/>
    <lineage>
        <taxon>Eukaryota</taxon>
        <taxon>Fungi</taxon>
        <taxon>Dikarya</taxon>
        <taxon>Ascomycota</taxon>
        <taxon>Pezizomycotina</taxon>
        <taxon>Sordariomycetes</taxon>
        <taxon>Xylariomycetidae</taxon>
        <taxon>Amphisphaeriales</taxon>
        <taxon>Sporocadaceae</taxon>
        <taxon>Truncatella</taxon>
    </lineage>
</organism>
<feature type="signal peptide" evidence="1">
    <location>
        <begin position="1"/>
        <end position="22"/>
    </location>
</feature>
<gene>
    <name evidence="2" type="ORF">BKA67DRAFT_75759</name>
</gene>
<accession>A0A9P9A436</accession>
<reference evidence="2" key="1">
    <citation type="journal article" date="2021" name="Nat. Commun.">
        <title>Genetic determinants of endophytism in the Arabidopsis root mycobiome.</title>
        <authorList>
            <person name="Mesny F."/>
            <person name="Miyauchi S."/>
            <person name="Thiergart T."/>
            <person name="Pickel B."/>
            <person name="Atanasova L."/>
            <person name="Karlsson M."/>
            <person name="Huettel B."/>
            <person name="Barry K.W."/>
            <person name="Haridas S."/>
            <person name="Chen C."/>
            <person name="Bauer D."/>
            <person name="Andreopoulos W."/>
            <person name="Pangilinan J."/>
            <person name="LaButti K."/>
            <person name="Riley R."/>
            <person name="Lipzen A."/>
            <person name="Clum A."/>
            <person name="Drula E."/>
            <person name="Henrissat B."/>
            <person name="Kohler A."/>
            <person name="Grigoriev I.V."/>
            <person name="Martin F.M."/>
            <person name="Hacquard S."/>
        </authorList>
    </citation>
    <scope>NUCLEOTIDE SEQUENCE</scope>
    <source>
        <strain evidence="2">MPI-SDFR-AT-0073</strain>
    </source>
</reference>